<evidence type="ECO:0000313" key="2">
    <source>
        <dbReference type="EMBL" id="KZT71354.1"/>
    </source>
</evidence>
<dbReference type="AlphaFoldDB" id="A0A165RZR6"/>
<organism evidence="2 3">
    <name type="scientific">Daedalea quercina L-15889</name>
    <dbReference type="NCBI Taxonomy" id="1314783"/>
    <lineage>
        <taxon>Eukaryota</taxon>
        <taxon>Fungi</taxon>
        <taxon>Dikarya</taxon>
        <taxon>Basidiomycota</taxon>
        <taxon>Agaricomycotina</taxon>
        <taxon>Agaricomycetes</taxon>
        <taxon>Polyporales</taxon>
        <taxon>Fomitopsis</taxon>
    </lineage>
</organism>
<evidence type="ECO:0000313" key="3">
    <source>
        <dbReference type="Proteomes" id="UP000076727"/>
    </source>
</evidence>
<gene>
    <name evidence="2" type="ORF">DAEQUDRAFT_736852</name>
</gene>
<feature type="region of interest" description="Disordered" evidence="1">
    <location>
        <begin position="189"/>
        <end position="241"/>
    </location>
</feature>
<feature type="compositionally biased region" description="Polar residues" evidence="1">
    <location>
        <begin position="111"/>
        <end position="129"/>
    </location>
</feature>
<keyword evidence="3" id="KW-1185">Reference proteome</keyword>
<dbReference type="Proteomes" id="UP000076727">
    <property type="component" value="Unassembled WGS sequence"/>
</dbReference>
<feature type="region of interest" description="Disordered" evidence="1">
    <location>
        <begin position="24"/>
        <end position="45"/>
    </location>
</feature>
<evidence type="ECO:0000256" key="1">
    <source>
        <dbReference type="SAM" id="MobiDB-lite"/>
    </source>
</evidence>
<name>A0A165RZR6_9APHY</name>
<protein>
    <submittedName>
        <fullName evidence="2">Uncharacterized protein</fullName>
    </submittedName>
</protein>
<accession>A0A165RZR6</accession>
<feature type="region of interest" description="Disordered" evidence="1">
    <location>
        <begin position="108"/>
        <end position="133"/>
    </location>
</feature>
<sequence>MPLVLHSNGAGMNGLQLERKQGACNTRQAGASSDSAGLVSGRPNIWTGRKGDDELLHRLGRTSSSADPGSDILPHELQHASQLEEDTLLRDAMNYALESIALDASKENCTGKDNVSLGTNPPSNGTSEMPLSPLSDTAPLQAATQYQSRLPKWLGLTVSYAAQGLTTGSAMNTCRSLPEDVRGLRWSIPSSHDYQGPGSDSRVSYIDFDAGGRGTKSRLEDTMGRRRVQGKNGEREAGSGR</sequence>
<feature type="compositionally biased region" description="Basic and acidic residues" evidence="1">
    <location>
        <begin position="232"/>
        <end position="241"/>
    </location>
</feature>
<proteinExistence type="predicted"/>
<dbReference type="EMBL" id="KV429046">
    <property type="protein sequence ID" value="KZT71354.1"/>
    <property type="molecule type" value="Genomic_DNA"/>
</dbReference>
<feature type="compositionally biased region" description="Polar residues" evidence="1">
    <location>
        <begin position="24"/>
        <end position="35"/>
    </location>
</feature>
<reference evidence="2 3" key="1">
    <citation type="journal article" date="2016" name="Mol. Biol. Evol.">
        <title>Comparative Genomics of Early-Diverging Mushroom-Forming Fungi Provides Insights into the Origins of Lignocellulose Decay Capabilities.</title>
        <authorList>
            <person name="Nagy L.G."/>
            <person name="Riley R."/>
            <person name="Tritt A."/>
            <person name="Adam C."/>
            <person name="Daum C."/>
            <person name="Floudas D."/>
            <person name="Sun H."/>
            <person name="Yadav J.S."/>
            <person name="Pangilinan J."/>
            <person name="Larsson K.H."/>
            <person name="Matsuura K."/>
            <person name="Barry K."/>
            <person name="Labutti K."/>
            <person name="Kuo R."/>
            <person name="Ohm R.A."/>
            <person name="Bhattacharya S.S."/>
            <person name="Shirouzu T."/>
            <person name="Yoshinaga Y."/>
            <person name="Martin F.M."/>
            <person name="Grigoriev I.V."/>
            <person name="Hibbett D.S."/>
        </authorList>
    </citation>
    <scope>NUCLEOTIDE SEQUENCE [LARGE SCALE GENOMIC DNA]</scope>
    <source>
        <strain evidence="2 3">L-15889</strain>
    </source>
</reference>